<name>A0ABU6RA07_9FABA</name>
<sequence length="154" mass="17000">MLGGTSKLVPSVLLSKIATKVLPFLDLPLEDLVANDQLKIELTDAAGTLDEHLPMSEVRLGQQRSEQEMVLKIEALENELAAATVGLANIRSTNEGLSTKLDRYEETNVLMVNALKNANLDPKRAQEAYAAAKKDAEALKDRRNRLKSSLQRYI</sequence>
<reference evidence="2 3" key="1">
    <citation type="journal article" date="2023" name="Plants (Basel)">
        <title>Bridging the Gap: Combining Genomics and Transcriptomics Approaches to Understand Stylosanthes scabra, an Orphan Legume from the Brazilian Caatinga.</title>
        <authorList>
            <person name="Ferreira-Neto J.R.C."/>
            <person name="da Silva M.D."/>
            <person name="Binneck E."/>
            <person name="de Melo N.F."/>
            <person name="da Silva R.H."/>
            <person name="de Melo A.L.T.M."/>
            <person name="Pandolfi V."/>
            <person name="Bustamante F.O."/>
            <person name="Brasileiro-Vidal A.C."/>
            <person name="Benko-Iseppon A.M."/>
        </authorList>
    </citation>
    <scope>NUCLEOTIDE SEQUENCE [LARGE SCALE GENOMIC DNA]</scope>
    <source>
        <tissue evidence="2">Leaves</tissue>
    </source>
</reference>
<evidence type="ECO:0000313" key="3">
    <source>
        <dbReference type="Proteomes" id="UP001341840"/>
    </source>
</evidence>
<feature type="coiled-coil region" evidence="1">
    <location>
        <begin position="73"/>
        <end position="149"/>
    </location>
</feature>
<proteinExistence type="predicted"/>
<comment type="caution">
    <text evidence="2">The sequence shown here is derived from an EMBL/GenBank/DDBJ whole genome shotgun (WGS) entry which is preliminary data.</text>
</comment>
<keyword evidence="1" id="KW-0175">Coiled coil</keyword>
<dbReference type="EMBL" id="JASCZI010030292">
    <property type="protein sequence ID" value="MED6120739.1"/>
    <property type="molecule type" value="Genomic_DNA"/>
</dbReference>
<evidence type="ECO:0000256" key="1">
    <source>
        <dbReference type="SAM" id="Coils"/>
    </source>
</evidence>
<gene>
    <name evidence="2" type="ORF">PIB30_023852</name>
</gene>
<organism evidence="2 3">
    <name type="scientific">Stylosanthes scabra</name>
    <dbReference type="NCBI Taxonomy" id="79078"/>
    <lineage>
        <taxon>Eukaryota</taxon>
        <taxon>Viridiplantae</taxon>
        <taxon>Streptophyta</taxon>
        <taxon>Embryophyta</taxon>
        <taxon>Tracheophyta</taxon>
        <taxon>Spermatophyta</taxon>
        <taxon>Magnoliopsida</taxon>
        <taxon>eudicotyledons</taxon>
        <taxon>Gunneridae</taxon>
        <taxon>Pentapetalae</taxon>
        <taxon>rosids</taxon>
        <taxon>fabids</taxon>
        <taxon>Fabales</taxon>
        <taxon>Fabaceae</taxon>
        <taxon>Papilionoideae</taxon>
        <taxon>50 kb inversion clade</taxon>
        <taxon>dalbergioids sensu lato</taxon>
        <taxon>Dalbergieae</taxon>
        <taxon>Pterocarpus clade</taxon>
        <taxon>Stylosanthes</taxon>
    </lineage>
</organism>
<evidence type="ECO:0000313" key="2">
    <source>
        <dbReference type="EMBL" id="MED6120739.1"/>
    </source>
</evidence>
<dbReference type="Proteomes" id="UP001341840">
    <property type="component" value="Unassembled WGS sequence"/>
</dbReference>
<keyword evidence="3" id="KW-1185">Reference proteome</keyword>
<protein>
    <submittedName>
        <fullName evidence="2">Uncharacterized protein</fullName>
    </submittedName>
</protein>
<accession>A0ABU6RA07</accession>